<proteinExistence type="predicted"/>
<keyword evidence="1" id="KW-0175">Coiled coil</keyword>
<name>A0ABV7DIA2_9HYPH</name>
<gene>
    <name evidence="2" type="ORF">ACFOHH_16280</name>
</gene>
<feature type="coiled-coil region" evidence="1">
    <location>
        <begin position="4"/>
        <end position="31"/>
    </location>
</feature>
<sequence>MSDISTLQAIIDDAERTVAAAQEELASAAAILAHRVGPLAAAHRLAELALEFHELAAQEVPTP</sequence>
<comment type="caution">
    <text evidence="2">The sequence shown here is derived from an EMBL/GenBank/DDBJ whole genome shotgun (WGS) entry which is preliminary data.</text>
</comment>
<keyword evidence="3" id="KW-1185">Reference proteome</keyword>
<accession>A0ABV7DIA2</accession>
<organism evidence="2 3">
    <name type="scientific">Shinella pollutisoli</name>
    <dbReference type="NCBI Taxonomy" id="2250594"/>
    <lineage>
        <taxon>Bacteria</taxon>
        <taxon>Pseudomonadati</taxon>
        <taxon>Pseudomonadota</taxon>
        <taxon>Alphaproteobacteria</taxon>
        <taxon>Hyphomicrobiales</taxon>
        <taxon>Rhizobiaceae</taxon>
        <taxon>Shinella</taxon>
    </lineage>
</organism>
<dbReference type="Proteomes" id="UP001595377">
    <property type="component" value="Unassembled WGS sequence"/>
</dbReference>
<protein>
    <submittedName>
        <fullName evidence="2">Uncharacterized protein</fullName>
    </submittedName>
</protein>
<reference evidence="3" key="1">
    <citation type="journal article" date="2019" name="Int. J. Syst. Evol. Microbiol.">
        <title>The Global Catalogue of Microorganisms (GCM) 10K type strain sequencing project: providing services to taxonomists for standard genome sequencing and annotation.</title>
        <authorList>
            <consortium name="The Broad Institute Genomics Platform"/>
            <consortium name="The Broad Institute Genome Sequencing Center for Infectious Disease"/>
            <person name="Wu L."/>
            <person name="Ma J."/>
        </authorList>
    </citation>
    <scope>NUCLEOTIDE SEQUENCE [LARGE SCALE GENOMIC DNA]</scope>
    <source>
        <strain evidence="3">KCTC 52677</strain>
    </source>
</reference>
<dbReference type="EMBL" id="JBHRSP010000025">
    <property type="protein sequence ID" value="MFC3074670.1"/>
    <property type="molecule type" value="Genomic_DNA"/>
</dbReference>
<evidence type="ECO:0000313" key="2">
    <source>
        <dbReference type="EMBL" id="MFC3074670.1"/>
    </source>
</evidence>
<evidence type="ECO:0000313" key="3">
    <source>
        <dbReference type="Proteomes" id="UP001595377"/>
    </source>
</evidence>
<dbReference type="RefSeq" id="WP_257317207.1">
    <property type="nucleotide sequence ID" value="NZ_JANFDG010000026.1"/>
</dbReference>
<evidence type="ECO:0000256" key="1">
    <source>
        <dbReference type="SAM" id="Coils"/>
    </source>
</evidence>